<sequence length="68" mass="7376">MIAAERLASSSIFTWFGTMEEVDKQAEVMESGGGQESGFAEAHAVRHRGQQRLATGSRKADEPSEGTY</sequence>
<proteinExistence type="predicted"/>
<gene>
    <name evidence="2" type="ORF">FJT64_011153</name>
</gene>
<evidence type="ECO:0000256" key="1">
    <source>
        <dbReference type="SAM" id="MobiDB-lite"/>
    </source>
</evidence>
<comment type="caution">
    <text evidence="2">The sequence shown here is derived from an EMBL/GenBank/DDBJ whole genome shotgun (WGS) entry which is preliminary data.</text>
</comment>
<accession>A0A6A4V7V4</accession>
<organism evidence="2 3">
    <name type="scientific">Amphibalanus amphitrite</name>
    <name type="common">Striped barnacle</name>
    <name type="synonym">Balanus amphitrite</name>
    <dbReference type="NCBI Taxonomy" id="1232801"/>
    <lineage>
        <taxon>Eukaryota</taxon>
        <taxon>Metazoa</taxon>
        <taxon>Ecdysozoa</taxon>
        <taxon>Arthropoda</taxon>
        <taxon>Crustacea</taxon>
        <taxon>Multicrustacea</taxon>
        <taxon>Cirripedia</taxon>
        <taxon>Thoracica</taxon>
        <taxon>Thoracicalcarea</taxon>
        <taxon>Balanomorpha</taxon>
        <taxon>Balanoidea</taxon>
        <taxon>Balanidae</taxon>
        <taxon>Amphibalaninae</taxon>
        <taxon>Amphibalanus</taxon>
    </lineage>
</organism>
<evidence type="ECO:0000313" key="3">
    <source>
        <dbReference type="Proteomes" id="UP000440578"/>
    </source>
</evidence>
<name>A0A6A4V7V4_AMPAM</name>
<dbReference type="EMBL" id="VIIS01001936">
    <property type="protein sequence ID" value="KAF0290666.1"/>
    <property type="molecule type" value="Genomic_DNA"/>
</dbReference>
<keyword evidence="3" id="KW-1185">Reference proteome</keyword>
<dbReference type="Proteomes" id="UP000440578">
    <property type="component" value="Unassembled WGS sequence"/>
</dbReference>
<dbReference type="AlphaFoldDB" id="A0A6A4V7V4"/>
<evidence type="ECO:0000313" key="2">
    <source>
        <dbReference type="EMBL" id="KAF0290666.1"/>
    </source>
</evidence>
<protein>
    <submittedName>
        <fullName evidence="2">Uncharacterized protein</fullName>
    </submittedName>
</protein>
<reference evidence="2 3" key="1">
    <citation type="submission" date="2019-07" db="EMBL/GenBank/DDBJ databases">
        <title>Draft genome assembly of a fouling barnacle, Amphibalanus amphitrite (Darwin, 1854): The first reference genome for Thecostraca.</title>
        <authorList>
            <person name="Kim W."/>
        </authorList>
    </citation>
    <scope>NUCLEOTIDE SEQUENCE [LARGE SCALE GENOMIC DNA]</scope>
    <source>
        <strain evidence="2">SNU_AA5</strain>
        <tissue evidence="2">Soma without cirri and trophi</tissue>
    </source>
</reference>
<feature type="region of interest" description="Disordered" evidence="1">
    <location>
        <begin position="29"/>
        <end position="68"/>
    </location>
</feature>